<reference evidence="3 4" key="1">
    <citation type="journal article" date="2019" name="Nat. Ecol. Evol.">
        <title>Megaphylogeny resolves global patterns of mushroom evolution.</title>
        <authorList>
            <person name="Varga T."/>
            <person name="Krizsan K."/>
            <person name="Foldi C."/>
            <person name="Dima B."/>
            <person name="Sanchez-Garcia M."/>
            <person name="Sanchez-Ramirez S."/>
            <person name="Szollosi G.J."/>
            <person name="Szarkandi J.G."/>
            <person name="Papp V."/>
            <person name="Albert L."/>
            <person name="Andreopoulos W."/>
            <person name="Angelini C."/>
            <person name="Antonin V."/>
            <person name="Barry K.W."/>
            <person name="Bougher N.L."/>
            <person name="Buchanan P."/>
            <person name="Buyck B."/>
            <person name="Bense V."/>
            <person name="Catcheside P."/>
            <person name="Chovatia M."/>
            <person name="Cooper J."/>
            <person name="Damon W."/>
            <person name="Desjardin D."/>
            <person name="Finy P."/>
            <person name="Geml J."/>
            <person name="Haridas S."/>
            <person name="Hughes K."/>
            <person name="Justo A."/>
            <person name="Karasinski D."/>
            <person name="Kautmanova I."/>
            <person name="Kiss B."/>
            <person name="Kocsube S."/>
            <person name="Kotiranta H."/>
            <person name="LaButti K.M."/>
            <person name="Lechner B.E."/>
            <person name="Liimatainen K."/>
            <person name="Lipzen A."/>
            <person name="Lukacs Z."/>
            <person name="Mihaltcheva S."/>
            <person name="Morgado L.N."/>
            <person name="Niskanen T."/>
            <person name="Noordeloos M.E."/>
            <person name="Ohm R.A."/>
            <person name="Ortiz-Santana B."/>
            <person name="Ovrebo C."/>
            <person name="Racz N."/>
            <person name="Riley R."/>
            <person name="Savchenko A."/>
            <person name="Shiryaev A."/>
            <person name="Soop K."/>
            <person name="Spirin V."/>
            <person name="Szebenyi C."/>
            <person name="Tomsovsky M."/>
            <person name="Tulloss R.E."/>
            <person name="Uehling J."/>
            <person name="Grigoriev I.V."/>
            <person name="Vagvolgyi C."/>
            <person name="Papp T."/>
            <person name="Martin F.M."/>
            <person name="Miettinen O."/>
            <person name="Hibbett D.S."/>
            <person name="Nagy L.G."/>
        </authorList>
    </citation>
    <scope>NUCLEOTIDE SEQUENCE [LARGE SCALE GENOMIC DNA]</scope>
    <source>
        <strain evidence="3 4">HHB13444</strain>
    </source>
</reference>
<dbReference type="EMBL" id="ML212886">
    <property type="protein sequence ID" value="TFK78022.1"/>
    <property type="molecule type" value="Genomic_DNA"/>
</dbReference>
<feature type="compositionally biased region" description="Low complexity" evidence="1">
    <location>
        <begin position="150"/>
        <end position="162"/>
    </location>
</feature>
<dbReference type="AlphaFoldDB" id="A0A5C3NLZ6"/>
<feature type="transmembrane region" description="Helical" evidence="2">
    <location>
        <begin position="29"/>
        <end position="47"/>
    </location>
</feature>
<accession>A0A5C3NLZ6</accession>
<evidence type="ECO:0000313" key="3">
    <source>
        <dbReference type="EMBL" id="TFK78022.1"/>
    </source>
</evidence>
<keyword evidence="2" id="KW-0812">Transmembrane</keyword>
<dbReference type="InParanoid" id="A0A5C3NLZ6"/>
<evidence type="ECO:0000256" key="2">
    <source>
        <dbReference type="SAM" id="Phobius"/>
    </source>
</evidence>
<feature type="compositionally biased region" description="Polar residues" evidence="1">
    <location>
        <begin position="163"/>
        <end position="172"/>
    </location>
</feature>
<organism evidence="3 4">
    <name type="scientific">Polyporus arcularius HHB13444</name>
    <dbReference type="NCBI Taxonomy" id="1314778"/>
    <lineage>
        <taxon>Eukaryota</taxon>
        <taxon>Fungi</taxon>
        <taxon>Dikarya</taxon>
        <taxon>Basidiomycota</taxon>
        <taxon>Agaricomycotina</taxon>
        <taxon>Agaricomycetes</taxon>
        <taxon>Polyporales</taxon>
        <taxon>Polyporaceae</taxon>
        <taxon>Polyporus</taxon>
    </lineage>
</organism>
<proteinExistence type="predicted"/>
<protein>
    <submittedName>
        <fullName evidence="3">Uncharacterized protein</fullName>
    </submittedName>
</protein>
<dbReference type="Proteomes" id="UP000308197">
    <property type="component" value="Unassembled WGS sequence"/>
</dbReference>
<feature type="region of interest" description="Disordered" evidence="1">
    <location>
        <begin position="119"/>
        <end position="179"/>
    </location>
</feature>
<keyword evidence="2" id="KW-0472">Membrane</keyword>
<evidence type="ECO:0000313" key="4">
    <source>
        <dbReference type="Proteomes" id="UP000308197"/>
    </source>
</evidence>
<sequence>MARSDPEKPPVVSPLSAQLAPMRHLSRKFDFSAALTVALVLLAMIAFRRGRRTQFTAHLTRSLPLVIKNRPSRVANASQPLEIGLSSNLIPPRTVAEALAASCAGVLDDPDVGRPCPTIRRADTPPLLRPPARTSCTNGCTTDRDPCTPVPSSSHVPPLLHTRSSLGPSSSLCRLPSHR</sequence>
<evidence type="ECO:0000256" key="1">
    <source>
        <dbReference type="SAM" id="MobiDB-lite"/>
    </source>
</evidence>
<keyword evidence="2" id="KW-1133">Transmembrane helix</keyword>
<keyword evidence="4" id="KW-1185">Reference proteome</keyword>
<gene>
    <name evidence="3" type="ORF">K466DRAFT_607407</name>
</gene>
<name>A0A5C3NLZ6_9APHY</name>